<sequence>MKFNLPSYLLKRFSILAFLLILSFCGRAQSILIKGYVRDSLTGAPIPNVSIFFKGSFGVLSDSTGHYSLFASKTVSKDPHMQVTYVGYKPSSIKIDFDIKDQEVDIKLMPASNDLQDVVVKQKKEKYRNKDNPAVELIKKIIAHRDENKMNAYNTAKYSEYEKMVLSVSNFPKKIANKKYFKQYQFLLNNVDTSKVPGEKLMPIYLDETSSENYFQKQPAKSKKIIIGKNRVNFGEYFDTRGIGKYLASLYQDVNIYENNIPLFGNQFLSPIANSAPAFYQFFIIDTVEINGDRLVHMSFFPRNAENMLFKGNLYVTLDGHYAVEKINLYSPSKINLNLLKRLSISLDFRKQNDGKYLLVKSDLIGSFGVFKKGMGIYSERLVSYNNFETNVNIPSATFNGPTEVVQDSANKKPPTFWTDNRTGNLSLAESKVIDNIDSLQKMKSFKTAMDWTSFITTGYKQAGPLEIGPAYTFYSFNPIEGSRVSLGGRTTPKLSHSFFLDGYGAYGFTDQKWKYFGSATYSFTHKPTYIFPQHFIRASYLKDTKIPGQELQFVQDDNFLYSFKRGTNDKYTYNNIFRLDYTKEFENHFSYNIDLKYWQQSPAGALNFRYPTVNNNPQKQLTNITTGEIGIDLRYAPHEVFYENESYRVPLVNKYPVFELRYLLGIKGLLGGNYNYQNIEANIFKRFYLSQFGYTDITFDGGYVVGSLPFPLLDLAHANQTYAYQLESFNLMNFMEFATDHYASLMVDHYFNGYILNKIPLIKKLKWRSLIEGKLMYGGLRDENNPAINTNQLAFPTTNGDPSTFAFQKQPYFEAGVGIYNIFKILRVDYIWRFSYLDHPNIPTSGIRFRVKFNF</sequence>
<keyword evidence="1" id="KW-0121">Carboxypeptidase</keyword>
<keyword evidence="1" id="KW-0645">Protease</keyword>
<dbReference type="Gene3D" id="2.60.40.1120">
    <property type="entry name" value="Carboxypeptidase-like, regulatory domain"/>
    <property type="match status" value="1"/>
</dbReference>
<dbReference type="RefSeq" id="WP_119985230.1">
    <property type="nucleotide sequence ID" value="NZ_CP032489.1"/>
</dbReference>
<dbReference type="Pfam" id="PF18939">
    <property type="entry name" value="DUF5686"/>
    <property type="match status" value="1"/>
</dbReference>
<dbReference type="InterPro" id="IPR043741">
    <property type="entry name" value="DUF5686"/>
</dbReference>
<dbReference type="EMBL" id="CP032489">
    <property type="protein sequence ID" value="AYD46799.1"/>
    <property type="molecule type" value="Genomic_DNA"/>
</dbReference>
<keyword evidence="2" id="KW-1185">Reference proteome</keyword>
<evidence type="ECO:0000313" key="1">
    <source>
        <dbReference type="EMBL" id="AYD46799.1"/>
    </source>
</evidence>
<dbReference type="InterPro" id="IPR008969">
    <property type="entry name" value="CarboxyPept-like_regulatory"/>
</dbReference>
<organism evidence="1 2">
    <name type="scientific">Arachidicoccus soli</name>
    <dbReference type="NCBI Taxonomy" id="2341117"/>
    <lineage>
        <taxon>Bacteria</taxon>
        <taxon>Pseudomonadati</taxon>
        <taxon>Bacteroidota</taxon>
        <taxon>Chitinophagia</taxon>
        <taxon>Chitinophagales</taxon>
        <taxon>Chitinophagaceae</taxon>
        <taxon>Arachidicoccus</taxon>
    </lineage>
</organism>
<dbReference type="Pfam" id="PF13715">
    <property type="entry name" value="CarbopepD_reg_2"/>
    <property type="match status" value="1"/>
</dbReference>
<evidence type="ECO:0000313" key="2">
    <source>
        <dbReference type="Proteomes" id="UP000266118"/>
    </source>
</evidence>
<reference evidence="1 2" key="1">
    <citation type="submission" date="2018-09" db="EMBL/GenBank/DDBJ databases">
        <title>Arachidicoccus sp. nov., a bacterium isolated from soil.</title>
        <authorList>
            <person name="Weon H.-Y."/>
            <person name="Kwon S.-W."/>
            <person name="Lee S.A."/>
        </authorList>
    </citation>
    <scope>NUCLEOTIDE SEQUENCE [LARGE SCALE GENOMIC DNA]</scope>
    <source>
        <strain evidence="1 2">KIS59-12</strain>
    </source>
</reference>
<protein>
    <submittedName>
        <fullName evidence="1">Carboxypeptidase-like regulatory domain-containing protein</fullName>
    </submittedName>
</protein>
<keyword evidence="1" id="KW-0378">Hydrolase</keyword>
<dbReference type="OrthoDB" id="983143at2"/>
<dbReference type="Proteomes" id="UP000266118">
    <property type="component" value="Chromosome"/>
</dbReference>
<proteinExistence type="predicted"/>
<gene>
    <name evidence="1" type="ORF">D6B99_03730</name>
</gene>
<name>A0A386HME2_9BACT</name>
<dbReference type="GO" id="GO:0004180">
    <property type="term" value="F:carboxypeptidase activity"/>
    <property type="evidence" value="ECO:0007669"/>
    <property type="project" value="UniProtKB-KW"/>
</dbReference>
<accession>A0A386HME2</accession>
<dbReference type="KEGG" id="ark:D6B99_03730"/>
<dbReference type="AlphaFoldDB" id="A0A386HME2"/>
<dbReference type="SUPFAM" id="SSF49464">
    <property type="entry name" value="Carboxypeptidase regulatory domain-like"/>
    <property type="match status" value="1"/>
</dbReference>